<dbReference type="GO" id="GO:0006878">
    <property type="term" value="P:intracellular copper ion homeostasis"/>
    <property type="evidence" value="ECO:0007669"/>
    <property type="project" value="InterPro"/>
</dbReference>
<dbReference type="RefSeq" id="WP_245829246.1">
    <property type="nucleotide sequence ID" value="NZ_NBBI01000002.1"/>
</dbReference>
<sequence length="349" mass="37313">MIALALLAAALTTGDAPSPPQRHGEHMQHQAPAADATPPEHHPPQPTDAPDSSAHAHHAGAMDAPSPADPACPPEHAAMGHCTPKPAGTMPNAAGPHPASPFPPAVTPPSPGSVQPTYADRIWGHDAMAAARATMRREHGGMAFSQVMLDLAEVQLRGGRDRYRWDGAFWYGGDINRLTLKTEGDGAFGGSTDAEVQALYSRAIGPYFNLQAGVRQDIATGPDRTYATVGVEGLAPYWFDVEGALFLSNKGELLARIEGYYDQRITQRLVLQPRAEINLSAQRVPVRQLGSGVTDAELGLRLRYEIAREFAPYVGMSWERQLGGTARYARSVGDDAGGFGVVAGIRVWF</sequence>
<evidence type="ECO:0000313" key="3">
    <source>
        <dbReference type="Proteomes" id="UP000197290"/>
    </source>
</evidence>
<name>A0A245ZNF1_9SPHN</name>
<dbReference type="GO" id="GO:0009279">
    <property type="term" value="C:cell outer membrane"/>
    <property type="evidence" value="ECO:0007669"/>
    <property type="project" value="InterPro"/>
</dbReference>
<dbReference type="InterPro" id="IPR007939">
    <property type="entry name" value="Cu-R_B_prcur"/>
</dbReference>
<protein>
    <submittedName>
        <fullName evidence="2">Copper resistance protein B</fullName>
    </submittedName>
</protein>
<dbReference type="GO" id="GO:0005507">
    <property type="term" value="F:copper ion binding"/>
    <property type="evidence" value="ECO:0007669"/>
    <property type="project" value="InterPro"/>
</dbReference>
<feature type="compositionally biased region" description="Low complexity" evidence="1">
    <location>
        <begin position="48"/>
        <end position="66"/>
    </location>
</feature>
<reference evidence="2 3" key="1">
    <citation type="submission" date="2017-03" db="EMBL/GenBank/DDBJ databases">
        <title>Genome sequence of Sphingomonas dokdonensis DSM 21029.</title>
        <authorList>
            <person name="Poehlein A."/>
            <person name="Wuebbeler J.H."/>
            <person name="Steinbuechel A."/>
            <person name="Daniel R."/>
        </authorList>
    </citation>
    <scope>NUCLEOTIDE SEQUENCE [LARGE SCALE GENOMIC DNA]</scope>
    <source>
        <strain evidence="2 3">DSM 21029</strain>
    </source>
</reference>
<dbReference type="AlphaFoldDB" id="A0A245ZNF1"/>
<dbReference type="Pfam" id="PF05275">
    <property type="entry name" value="CopB"/>
    <property type="match status" value="1"/>
</dbReference>
<feature type="compositionally biased region" description="Pro residues" evidence="1">
    <location>
        <begin position="98"/>
        <end position="111"/>
    </location>
</feature>
<organism evidence="2 3">
    <name type="scientific">Sphingomonas dokdonensis</name>
    <dbReference type="NCBI Taxonomy" id="344880"/>
    <lineage>
        <taxon>Bacteria</taxon>
        <taxon>Pseudomonadati</taxon>
        <taxon>Pseudomonadota</taxon>
        <taxon>Alphaproteobacteria</taxon>
        <taxon>Sphingomonadales</taxon>
        <taxon>Sphingomonadaceae</taxon>
        <taxon>Sphingomonas</taxon>
    </lineage>
</organism>
<evidence type="ECO:0000256" key="1">
    <source>
        <dbReference type="SAM" id="MobiDB-lite"/>
    </source>
</evidence>
<proteinExistence type="predicted"/>
<dbReference type="Proteomes" id="UP000197290">
    <property type="component" value="Unassembled WGS sequence"/>
</dbReference>
<evidence type="ECO:0000313" key="2">
    <source>
        <dbReference type="EMBL" id="OWK31274.1"/>
    </source>
</evidence>
<comment type="caution">
    <text evidence="2">The sequence shown here is derived from an EMBL/GenBank/DDBJ whole genome shotgun (WGS) entry which is preliminary data.</text>
</comment>
<accession>A0A245ZNF1</accession>
<gene>
    <name evidence="2" type="primary">copB_1</name>
    <name evidence="2" type="ORF">SPDO_12810</name>
</gene>
<keyword evidence="3" id="KW-1185">Reference proteome</keyword>
<feature type="region of interest" description="Disordered" evidence="1">
    <location>
        <begin position="13"/>
        <end position="118"/>
    </location>
</feature>
<dbReference type="EMBL" id="NBBI01000002">
    <property type="protein sequence ID" value="OWK31274.1"/>
    <property type="molecule type" value="Genomic_DNA"/>
</dbReference>